<name>A0ABX8BI52_9ACTN</name>
<evidence type="ECO:0000256" key="1">
    <source>
        <dbReference type="ARBA" id="ARBA00011009"/>
    </source>
</evidence>
<evidence type="ECO:0000313" key="14">
    <source>
        <dbReference type="Proteomes" id="UP000676079"/>
    </source>
</evidence>
<keyword evidence="5 8" id="KW-0443">Lipid metabolism</keyword>
<dbReference type="PRINTS" id="PR00077">
    <property type="entry name" value="GPDHDRGNASE"/>
</dbReference>
<dbReference type="NCBIfam" id="NF000942">
    <property type="entry name" value="PRK00094.1-4"/>
    <property type="match status" value="1"/>
</dbReference>
<comment type="catalytic activity">
    <reaction evidence="8 10">
        <text>sn-glycerol 3-phosphate + NADP(+) = dihydroxyacetone phosphate + NADPH + H(+)</text>
        <dbReference type="Rhea" id="RHEA:11096"/>
        <dbReference type="ChEBI" id="CHEBI:15378"/>
        <dbReference type="ChEBI" id="CHEBI:57597"/>
        <dbReference type="ChEBI" id="CHEBI:57642"/>
        <dbReference type="ChEBI" id="CHEBI:57783"/>
        <dbReference type="ChEBI" id="CHEBI:58349"/>
        <dbReference type="EC" id="1.1.1.94"/>
    </reaction>
</comment>
<organism evidence="13 14">
    <name type="scientific">Nocardiopsis changdeensis</name>
    <dbReference type="NCBI Taxonomy" id="2831969"/>
    <lineage>
        <taxon>Bacteria</taxon>
        <taxon>Bacillati</taxon>
        <taxon>Actinomycetota</taxon>
        <taxon>Actinomycetes</taxon>
        <taxon>Streptosporangiales</taxon>
        <taxon>Nocardiopsidaceae</taxon>
        <taxon>Nocardiopsis</taxon>
    </lineage>
</organism>
<evidence type="ECO:0000256" key="9">
    <source>
        <dbReference type="RuleBase" id="RU000437"/>
    </source>
</evidence>
<keyword evidence="8" id="KW-0963">Cytoplasm</keyword>
<keyword evidence="8" id="KW-0521">NADP</keyword>
<dbReference type="InterPro" id="IPR036291">
    <property type="entry name" value="NAD(P)-bd_dom_sf"/>
</dbReference>
<dbReference type="PROSITE" id="PS00957">
    <property type="entry name" value="NAD_G3PDH"/>
    <property type="match status" value="1"/>
</dbReference>
<dbReference type="NCBIfam" id="NF000940">
    <property type="entry name" value="PRK00094.1-2"/>
    <property type="match status" value="1"/>
</dbReference>
<dbReference type="Pfam" id="PF01210">
    <property type="entry name" value="NAD_Gly3P_dh_N"/>
    <property type="match status" value="1"/>
</dbReference>
<dbReference type="InterPro" id="IPR013328">
    <property type="entry name" value="6PGD_dom2"/>
</dbReference>
<dbReference type="RefSeq" id="WP_220563122.1">
    <property type="nucleotide sequence ID" value="NZ_CP074133.1"/>
</dbReference>
<evidence type="ECO:0000259" key="11">
    <source>
        <dbReference type="Pfam" id="PF01210"/>
    </source>
</evidence>
<feature type="binding site" evidence="8">
    <location>
        <position position="19"/>
    </location>
    <ligand>
        <name>NADPH</name>
        <dbReference type="ChEBI" id="CHEBI:57783"/>
    </ligand>
</feature>
<dbReference type="Pfam" id="PF07479">
    <property type="entry name" value="NAD_Gly3P_dh_C"/>
    <property type="match status" value="1"/>
</dbReference>
<keyword evidence="7 8" id="KW-1208">Phospholipid metabolism</keyword>
<feature type="binding site" evidence="8">
    <location>
        <position position="273"/>
    </location>
    <ligand>
        <name>sn-glycerol 3-phosphate</name>
        <dbReference type="ChEBI" id="CHEBI:57597"/>
    </ligand>
</feature>
<comment type="function">
    <text evidence="8">Catalyzes the reduction of the glycolytic intermediate dihydroxyacetone phosphate (DHAP) to sn-glycerol 3-phosphate (G3P), the key precursor for phospholipid synthesis.</text>
</comment>
<gene>
    <name evidence="8" type="primary">gpsA</name>
    <name evidence="13" type="ORF">KGD84_26575</name>
</gene>
<keyword evidence="2 8" id="KW-0444">Lipid biosynthesis</keyword>
<feature type="active site" description="Proton acceptor" evidence="8">
    <location>
        <position position="210"/>
    </location>
</feature>
<comment type="subcellular location">
    <subcellularLocation>
        <location evidence="8">Cytoplasm</location>
    </subcellularLocation>
</comment>
<evidence type="ECO:0000256" key="4">
    <source>
        <dbReference type="ARBA" id="ARBA00023027"/>
    </source>
</evidence>
<dbReference type="PANTHER" id="PTHR11728">
    <property type="entry name" value="GLYCEROL-3-PHOSPHATE DEHYDROGENASE"/>
    <property type="match status" value="1"/>
</dbReference>
<keyword evidence="3 8" id="KW-0560">Oxidoreductase</keyword>
<dbReference type="InterPro" id="IPR011128">
    <property type="entry name" value="G3P_DH_NAD-dep_N"/>
</dbReference>
<feature type="binding site" evidence="8">
    <location>
        <position position="155"/>
    </location>
    <ligand>
        <name>sn-glycerol 3-phosphate</name>
        <dbReference type="ChEBI" id="CHEBI:57597"/>
    </ligand>
</feature>
<feature type="binding site" evidence="8">
    <location>
        <position position="159"/>
    </location>
    <ligand>
        <name>NADPH</name>
        <dbReference type="ChEBI" id="CHEBI:57783"/>
    </ligand>
</feature>
<comment type="caution">
    <text evidence="8">Lacks conserved residue(s) required for the propagation of feature annotation.</text>
</comment>
<comment type="pathway">
    <text evidence="8">Membrane lipid metabolism; glycerophospholipid metabolism.</text>
</comment>
<dbReference type="InterPro" id="IPR008927">
    <property type="entry name" value="6-PGluconate_DH-like_C_sf"/>
</dbReference>
<protein>
    <recommendedName>
        <fullName evidence="8">Glycerol-3-phosphate dehydrogenase [NAD(P)+]</fullName>
        <ecNumber evidence="8">1.1.1.94</ecNumber>
    </recommendedName>
    <alternativeName>
        <fullName evidence="8">NAD(P)(+)-dependent glycerol-3-phosphate dehydrogenase</fullName>
    </alternativeName>
    <alternativeName>
        <fullName evidence="8">NAD(P)H-dependent dihydroxyacetone-phosphate reductase</fullName>
    </alternativeName>
</protein>
<feature type="binding site" evidence="8">
    <location>
        <position position="210"/>
    </location>
    <ligand>
        <name>sn-glycerol 3-phosphate</name>
        <dbReference type="ChEBI" id="CHEBI:57597"/>
    </ligand>
</feature>
<dbReference type="InterPro" id="IPR006168">
    <property type="entry name" value="G3P_DH_NAD-dep"/>
</dbReference>
<keyword evidence="8" id="KW-0547">Nucleotide-binding</keyword>
<sequence>MTATGNDSARIAVLGSGSWGTVFANVIADAAAHTLSQDPSAPAAEVVLWGRRAEVVDAVNRTSQNPDYLPGLTLNPRLTATTDAAKALAEAGVVVMAVPTQSLRDNLAQWRGYLREDAVVVSLMKGVELGTHLTASQIIAEVLELPAERIAVVSGPNLAREIAERQPATAVVACPHEETAVRLQALFKAPYFRPYTSTDLVGVEIGGAMKNVIALAVGVAEGMGFGDNTKASLITRGLAETTRLAVALGADEHTLSGLAGMGDLVATCSSPLSRNRTFGEKLGKGKTLEQVIAETRQTAEGVKSSESVLELGWARGVDLPITEAVVKMMHHDLSPAEALVAFMARSAKPERYGV</sequence>
<keyword evidence="6 8" id="KW-0594">Phospholipid biosynthesis</keyword>
<evidence type="ECO:0000256" key="7">
    <source>
        <dbReference type="ARBA" id="ARBA00023264"/>
    </source>
</evidence>
<proteinExistence type="inferred from homology"/>
<dbReference type="EC" id="1.1.1.94" evidence="8"/>
<evidence type="ECO:0000259" key="12">
    <source>
        <dbReference type="Pfam" id="PF07479"/>
    </source>
</evidence>
<evidence type="ECO:0000256" key="5">
    <source>
        <dbReference type="ARBA" id="ARBA00023098"/>
    </source>
</evidence>
<evidence type="ECO:0000256" key="3">
    <source>
        <dbReference type="ARBA" id="ARBA00023002"/>
    </source>
</evidence>
<dbReference type="Proteomes" id="UP000676079">
    <property type="component" value="Chromosome"/>
</dbReference>
<evidence type="ECO:0000256" key="2">
    <source>
        <dbReference type="ARBA" id="ARBA00022516"/>
    </source>
</evidence>
<keyword evidence="14" id="KW-1185">Reference proteome</keyword>
<feature type="binding site" evidence="8">
    <location>
        <position position="263"/>
    </location>
    <ligand>
        <name>sn-glycerol 3-phosphate</name>
        <dbReference type="ChEBI" id="CHEBI:57597"/>
    </ligand>
</feature>
<evidence type="ECO:0000256" key="8">
    <source>
        <dbReference type="HAMAP-Rule" id="MF_00394"/>
    </source>
</evidence>
<dbReference type="SUPFAM" id="SSF51735">
    <property type="entry name" value="NAD(P)-binding Rossmann-fold domains"/>
    <property type="match status" value="1"/>
</dbReference>
<dbReference type="PANTHER" id="PTHR11728:SF1">
    <property type="entry name" value="GLYCEROL-3-PHOSPHATE DEHYDROGENASE [NAD(+)] 2, CHLOROPLASTIC"/>
    <property type="match status" value="1"/>
</dbReference>
<feature type="binding site" evidence="8">
    <location>
        <position position="68"/>
    </location>
    <ligand>
        <name>NADPH</name>
        <dbReference type="ChEBI" id="CHEBI:57783"/>
    </ligand>
</feature>
<feature type="binding site" evidence="8">
    <location>
        <position position="300"/>
    </location>
    <ligand>
        <name>NADPH</name>
        <dbReference type="ChEBI" id="CHEBI:57783"/>
    </ligand>
</feature>
<evidence type="ECO:0000256" key="10">
    <source>
        <dbReference type="RuleBase" id="RU000439"/>
    </source>
</evidence>
<comment type="catalytic activity">
    <reaction evidence="8">
        <text>sn-glycerol 3-phosphate + NAD(+) = dihydroxyacetone phosphate + NADH + H(+)</text>
        <dbReference type="Rhea" id="RHEA:11092"/>
        <dbReference type="ChEBI" id="CHEBI:15378"/>
        <dbReference type="ChEBI" id="CHEBI:57540"/>
        <dbReference type="ChEBI" id="CHEBI:57597"/>
        <dbReference type="ChEBI" id="CHEBI:57642"/>
        <dbReference type="ChEBI" id="CHEBI:57945"/>
        <dbReference type="EC" id="1.1.1.94"/>
    </reaction>
</comment>
<dbReference type="SUPFAM" id="SSF48179">
    <property type="entry name" value="6-phosphogluconate dehydrogenase C-terminal domain-like"/>
    <property type="match status" value="1"/>
</dbReference>
<dbReference type="EMBL" id="CP074133">
    <property type="protein sequence ID" value="QUX21901.1"/>
    <property type="molecule type" value="Genomic_DNA"/>
</dbReference>
<dbReference type="HAMAP" id="MF_00394">
    <property type="entry name" value="NAD_Glyc3P_dehydrog"/>
    <property type="match status" value="1"/>
</dbReference>
<feature type="binding site" evidence="8">
    <location>
        <position position="125"/>
    </location>
    <ligand>
        <name>sn-glycerol 3-phosphate</name>
        <dbReference type="ChEBI" id="CHEBI:57597"/>
    </ligand>
</feature>
<dbReference type="InterPro" id="IPR006109">
    <property type="entry name" value="G3P_DH_NAD-dep_C"/>
</dbReference>
<feature type="binding site" evidence="8">
    <location>
        <position position="274"/>
    </location>
    <ligand>
        <name>NADPH</name>
        <dbReference type="ChEBI" id="CHEBI:57783"/>
    </ligand>
</feature>
<comment type="similarity">
    <text evidence="1 8 9">Belongs to the NAD-dependent glycerol-3-phosphate dehydrogenase family.</text>
</comment>
<feature type="binding site" evidence="8">
    <location>
        <position position="125"/>
    </location>
    <ligand>
        <name>NADPH</name>
        <dbReference type="ChEBI" id="CHEBI:57783"/>
    </ligand>
</feature>
<evidence type="ECO:0000256" key="6">
    <source>
        <dbReference type="ARBA" id="ARBA00023209"/>
    </source>
</evidence>
<feature type="binding site" evidence="8">
    <location>
        <position position="51"/>
    </location>
    <ligand>
        <name>NADPH</name>
        <dbReference type="ChEBI" id="CHEBI:57783"/>
    </ligand>
</feature>
<feature type="domain" description="Glycerol-3-phosphate dehydrogenase NAD-dependent N-terminal" evidence="11">
    <location>
        <begin position="11"/>
        <end position="179"/>
    </location>
</feature>
<feature type="domain" description="Glycerol-3-phosphate dehydrogenase NAD-dependent C-terminal" evidence="12">
    <location>
        <begin position="199"/>
        <end position="339"/>
    </location>
</feature>
<accession>A0ABX8BI52</accession>
<feature type="binding site" evidence="8">
    <location>
        <position position="52"/>
    </location>
    <ligand>
        <name>NADPH</name>
        <dbReference type="ChEBI" id="CHEBI:57783"/>
    </ligand>
</feature>
<feature type="binding site" evidence="8">
    <location>
        <position position="275"/>
    </location>
    <ligand>
        <name>sn-glycerol 3-phosphate</name>
        <dbReference type="ChEBI" id="CHEBI:57597"/>
    </ligand>
</feature>
<dbReference type="Gene3D" id="1.10.1040.10">
    <property type="entry name" value="N-(1-d-carboxylethyl)-l-norvaline Dehydrogenase, domain 2"/>
    <property type="match status" value="1"/>
</dbReference>
<feature type="binding site" evidence="8">
    <location>
        <position position="18"/>
    </location>
    <ligand>
        <name>NADPH</name>
        <dbReference type="ChEBI" id="CHEBI:57783"/>
    </ligand>
</feature>
<dbReference type="Gene3D" id="3.40.50.720">
    <property type="entry name" value="NAD(P)-binding Rossmann-like Domain"/>
    <property type="match status" value="1"/>
</dbReference>
<reference evidence="13 14" key="1">
    <citation type="submission" date="2021-05" db="EMBL/GenBank/DDBJ databases">
        <title>Direct Submission.</title>
        <authorList>
            <person name="Li K."/>
            <person name="Gao J."/>
        </authorList>
    </citation>
    <scope>NUCLEOTIDE SEQUENCE [LARGE SCALE GENOMIC DNA]</scope>
    <source>
        <strain evidence="13 14">Mg02</strain>
    </source>
</reference>
<dbReference type="PIRSF" id="PIRSF000114">
    <property type="entry name" value="Glycerol-3-P_dh"/>
    <property type="match status" value="1"/>
</dbReference>
<evidence type="ECO:0000313" key="13">
    <source>
        <dbReference type="EMBL" id="QUX21901.1"/>
    </source>
</evidence>
<feature type="binding site" evidence="8">
    <location>
        <position position="274"/>
    </location>
    <ligand>
        <name>sn-glycerol 3-phosphate</name>
        <dbReference type="ChEBI" id="CHEBI:57597"/>
    </ligand>
</feature>
<keyword evidence="4 8" id="KW-0520">NAD</keyword>